<dbReference type="SUPFAM" id="SSF51445">
    <property type="entry name" value="(Trans)glycosidases"/>
    <property type="match status" value="1"/>
</dbReference>
<sequence length="514" mass="58050">MAIRNIALIVIALLVSSTHAQWDPHVLENRQAMVHLFEWKYPDVAKECEDFLAPKGYGGVQVSPSSECVAVYQGQVQRPWWERYQPVSYKISSRSGDEGSFRDMVARCNDVGVRIYTDVVLNHMTGDHPAGTPTTGDSYFDSGAESYPGVPYSAFDFNDANCHTASGSIEDYSDAEQVRNCKLSGMKDLNQGKDYVREMIMEYLNRLISYGVAGFRVDASKHMWPGDLEAIFSQLDDLSTDYFPAGTRPFVVFEVIEGEWESIKAIDYAGIGRVTEFKYGRELGHSFRGFNQLKWLRNIGEDWGMLPRHESLVFIDNHDNQRTESNGVLTFRVDKWYKMATAFMLGFPYGFTRVMSSYYWDQYFEGGRDINDWTGPPQDTSFDIISPSFNPDGSCANGWICEHRWREIYNMVAFRNVVHGTDLNDWWDNGNNQIAFCRGNRGFVAINNEGADLKETLQTCLAEGTYCDVISGSKTEAGSCTGKSVQVDSSGYGYIEILNSEYDGALAIHMDSKL</sequence>
<organism evidence="18">
    <name type="scientific">Crangon crangon</name>
    <name type="common">Brown shrimp</name>
    <dbReference type="NCBI Taxonomy" id="491138"/>
    <lineage>
        <taxon>Eukaryota</taxon>
        <taxon>Metazoa</taxon>
        <taxon>Ecdysozoa</taxon>
        <taxon>Arthropoda</taxon>
        <taxon>Crustacea</taxon>
        <taxon>Multicrustacea</taxon>
        <taxon>Malacostraca</taxon>
        <taxon>Eumalacostraca</taxon>
        <taxon>Eucarida</taxon>
        <taxon>Decapoda</taxon>
        <taxon>Pleocyemata</taxon>
        <taxon>Caridea</taxon>
        <taxon>Crangonoidea</taxon>
        <taxon>Crangonidae</taxon>
        <taxon>Crangon</taxon>
    </lineage>
</organism>
<dbReference type="InterPro" id="IPR031319">
    <property type="entry name" value="A-amylase_C"/>
</dbReference>
<feature type="chain" id="PRO_5016387720" description="Alpha-amylase" evidence="15">
    <location>
        <begin position="21"/>
        <end position="514"/>
    </location>
</feature>
<evidence type="ECO:0000259" key="17">
    <source>
        <dbReference type="SMART" id="SM00642"/>
    </source>
</evidence>
<evidence type="ECO:0000256" key="2">
    <source>
        <dbReference type="ARBA" id="ARBA00001913"/>
    </source>
</evidence>
<feature type="signal peptide" evidence="15">
    <location>
        <begin position="1"/>
        <end position="20"/>
    </location>
</feature>
<evidence type="ECO:0000256" key="3">
    <source>
        <dbReference type="ARBA" id="ARBA00001923"/>
    </source>
</evidence>
<feature type="domain" description="Glycosyl hydrolase family 13 catalytic" evidence="17">
    <location>
        <begin position="31"/>
        <end position="415"/>
    </location>
</feature>
<evidence type="ECO:0000256" key="11">
    <source>
        <dbReference type="ARBA" id="ARBA00023277"/>
    </source>
</evidence>
<dbReference type="GO" id="GO:0005975">
    <property type="term" value="P:carbohydrate metabolic process"/>
    <property type="evidence" value="ECO:0007669"/>
    <property type="project" value="InterPro"/>
</dbReference>
<protein>
    <recommendedName>
        <fullName evidence="6 14">Alpha-amylase</fullName>
        <ecNumber evidence="6 14">3.2.1.1</ecNumber>
    </recommendedName>
</protein>
<comment type="subunit">
    <text evidence="5">Monomer.</text>
</comment>
<dbReference type="Pfam" id="PF00128">
    <property type="entry name" value="Alpha-amylase"/>
    <property type="match status" value="1"/>
</dbReference>
<dbReference type="InterPro" id="IPR017853">
    <property type="entry name" value="GH"/>
</dbReference>
<dbReference type="PRINTS" id="PR00110">
    <property type="entry name" value="ALPHAAMYLASE"/>
</dbReference>
<evidence type="ECO:0000256" key="14">
    <source>
        <dbReference type="RuleBase" id="RU361134"/>
    </source>
</evidence>
<keyword evidence="11 14" id="KW-0119">Carbohydrate metabolism</keyword>
<name>A0A2Z4BW21_CRACN</name>
<dbReference type="SMART" id="SM00632">
    <property type="entry name" value="Aamy_C"/>
    <property type="match status" value="1"/>
</dbReference>
<dbReference type="PANTHER" id="PTHR43447">
    <property type="entry name" value="ALPHA-AMYLASE"/>
    <property type="match status" value="1"/>
</dbReference>
<dbReference type="GO" id="GO:0004556">
    <property type="term" value="F:alpha-amylase activity"/>
    <property type="evidence" value="ECO:0007669"/>
    <property type="project" value="UniProtKB-UniRule"/>
</dbReference>
<evidence type="ECO:0000256" key="4">
    <source>
        <dbReference type="ARBA" id="ARBA00008061"/>
    </source>
</evidence>
<dbReference type="SMART" id="SM00642">
    <property type="entry name" value="Aamy"/>
    <property type="match status" value="1"/>
</dbReference>
<keyword evidence="10" id="KW-0868">Chloride</keyword>
<evidence type="ECO:0000256" key="12">
    <source>
        <dbReference type="ARBA" id="ARBA00023295"/>
    </source>
</evidence>
<evidence type="ECO:0000256" key="7">
    <source>
        <dbReference type="ARBA" id="ARBA00022723"/>
    </source>
</evidence>
<keyword evidence="15" id="KW-0732">Signal</keyword>
<evidence type="ECO:0000256" key="5">
    <source>
        <dbReference type="ARBA" id="ARBA00011245"/>
    </source>
</evidence>
<dbReference type="EMBL" id="MH055759">
    <property type="protein sequence ID" value="AWU67107.1"/>
    <property type="molecule type" value="mRNA"/>
</dbReference>
<dbReference type="Gene3D" id="3.20.20.80">
    <property type="entry name" value="Glycosidases"/>
    <property type="match status" value="1"/>
</dbReference>
<dbReference type="EC" id="3.2.1.1" evidence="6 14"/>
<evidence type="ECO:0000256" key="8">
    <source>
        <dbReference type="ARBA" id="ARBA00022801"/>
    </source>
</evidence>
<evidence type="ECO:0000256" key="13">
    <source>
        <dbReference type="RuleBase" id="RU003615"/>
    </source>
</evidence>
<dbReference type="GO" id="GO:0046872">
    <property type="term" value="F:metal ion binding"/>
    <property type="evidence" value="ECO:0007669"/>
    <property type="project" value="UniProtKB-KW"/>
</dbReference>
<reference evidence="18" key="1">
    <citation type="submission" date="2018-03" db="EMBL/GenBank/DDBJ databases">
        <title>Transcriptome analysis of polymorphic digestive enzymes indicates high plasticity in food utilization by the brown shrimp Crangon crangon (Crustacea, Caridea).</title>
        <authorList>
            <person name="Martinez-Alarcon D."/>
            <person name="Harms L."/>
            <person name="Hagen W."/>
            <person name="Saborowski R."/>
        </authorList>
    </citation>
    <scope>NUCLEOTIDE SEQUENCE</scope>
    <source>
        <tissue evidence="18">Hepatopancreas</tissue>
    </source>
</reference>
<keyword evidence="12 14" id="KW-0326">Glycosidase</keyword>
<dbReference type="AlphaFoldDB" id="A0A2Z4BW21"/>
<evidence type="ECO:0000256" key="1">
    <source>
        <dbReference type="ARBA" id="ARBA00000548"/>
    </source>
</evidence>
<evidence type="ECO:0000256" key="10">
    <source>
        <dbReference type="ARBA" id="ARBA00023214"/>
    </source>
</evidence>
<comment type="cofactor">
    <cofactor evidence="2">
        <name>Ca(2+)</name>
        <dbReference type="ChEBI" id="CHEBI:29108"/>
    </cofactor>
</comment>
<evidence type="ECO:0000256" key="6">
    <source>
        <dbReference type="ARBA" id="ARBA00012595"/>
    </source>
</evidence>
<dbReference type="Gene3D" id="2.60.40.1180">
    <property type="entry name" value="Golgi alpha-mannosidase II"/>
    <property type="match status" value="1"/>
</dbReference>
<evidence type="ECO:0000313" key="18">
    <source>
        <dbReference type="EMBL" id="AWU67107.1"/>
    </source>
</evidence>
<comment type="cofactor">
    <cofactor evidence="3">
        <name>chloride</name>
        <dbReference type="ChEBI" id="CHEBI:17996"/>
    </cofactor>
</comment>
<dbReference type="InterPro" id="IPR006048">
    <property type="entry name" value="A-amylase/branching_C"/>
</dbReference>
<accession>A0A2Z4BW21</accession>
<evidence type="ECO:0000259" key="16">
    <source>
        <dbReference type="SMART" id="SM00632"/>
    </source>
</evidence>
<dbReference type="InterPro" id="IPR013780">
    <property type="entry name" value="Glyco_hydro_b"/>
</dbReference>
<dbReference type="InterPro" id="IPR006047">
    <property type="entry name" value="GH13_cat_dom"/>
</dbReference>
<dbReference type="CDD" id="cd11317">
    <property type="entry name" value="AmyAc_bac_euk_AmyA"/>
    <property type="match status" value="1"/>
</dbReference>
<comment type="catalytic activity">
    <reaction evidence="1 14">
        <text>Endohydrolysis of (1-&gt;4)-alpha-D-glucosidic linkages in polysaccharides containing three or more (1-&gt;4)-alpha-linked D-glucose units.</text>
        <dbReference type="EC" id="3.2.1.1"/>
    </reaction>
</comment>
<keyword evidence="9" id="KW-0106">Calcium</keyword>
<comment type="similarity">
    <text evidence="4 13">Belongs to the glycosyl hydrolase 13 family.</text>
</comment>
<proteinExistence type="evidence at transcript level"/>
<dbReference type="Pfam" id="PF02806">
    <property type="entry name" value="Alpha-amylase_C"/>
    <property type="match status" value="1"/>
</dbReference>
<keyword evidence="8 14" id="KW-0378">Hydrolase</keyword>
<keyword evidence="7" id="KW-0479">Metal-binding</keyword>
<dbReference type="SUPFAM" id="SSF51011">
    <property type="entry name" value="Glycosyl hydrolase domain"/>
    <property type="match status" value="1"/>
</dbReference>
<dbReference type="InterPro" id="IPR006046">
    <property type="entry name" value="Alpha_amylase"/>
</dbReference>
<evidence type="ECO:0000256" key="9">
    <source>
        <dbReference type="ARBA" id="ARBA00022837"/>
    </source>
</evidence>
<evidence type="ECO:0000256" key="15">
    <source>
        <dbReference type="SAM" id="SignalP"/>
    </source>
</evidence>
<feature type="domain" description="Alpha-amylase C-terminal" evidence="16">
    <location>
        <begin position="424"/>
        <end position="513"/>
    </location>
</feature>